<keyword evidence="4 13" id="KW-1003">Cell membrane</keyword>
<accession>H0XTZ5</accession>
<keyword evidence="12 13" id="KW-0807">Transducer</keyword>
<evidence type="ECO:0000256" key="11">
    <source>
        <dbReference type="ARBA" id="ARBA00023180"/>
    </source>
</evidence>
<protein>
    <recommendedName>
        <fullName evidence="13">Vomeronasal type-1 receptor</fullName>
    </recommendedName>
</protein>
<name>H0XTZ5_OTOGA</name>
<keyword evidence="16" id="KW-1185">Reference proteome</keyword>
<dbReference type="Proteomes" id="UP000005225">
    <property type="component" value="Unassembled WGS sequence"/>
</dbReference>
<evidence type="ECO:0000256" key="2">
    <source>
        <dbReference type="ARBA" id="ARBA00004651"/>
    </source>
</evidence>
<evidence type="ECO:0000256" key="7">
    <source>
        <dbReference type="ARBA" id="ARBA00022989"/>
    </source>
</evidence>
<evidence type="ECO:0000313" key="15">
    <source>
        <dbReference type="Ensembl" id="ENSOGAP00000019587.1"/>
    </source>
</evidence>
<dbReference type="PRINTS" id="PR01534">
    <property type="entry name" value="VOMERONASL1R"/>
</dbReference>
<dbReference type="AlphaFoldDB" id="H0XTZ5"/>
<reference evidence="15" key="3">
    <citation type="submission" date="2025-09" db="UniProtKB">
        <authorList>
            <consortium name="Ensembl"/>
        </authorList>
    </citation>
    <scope>IDENTIFICATION</scope>
</reference>
<comment type="function">
    <text evidence="1">Putative pheromone receptor.</text>
</comment>
<feature type="transmembrane region" description="Helical" evidence="13">
    <location>
        <begin position="196"/>
        <end position="218"/>
    </location>
</feature>
<sequence>TTSLKENSSVLKMAASDVAVGVIFLSQTVVGFLGNFSLLYQYLLLGFSGYRMRFTDLFIKHLTVGNLCVLCQGVTHTMAALGFKDFLSDFGCKFLFYLYRVGGGMSISSTSLLSVFQAIMISPRNSRLAKFKAKAPKYTGLSICLSWILYMLLTSIVPVFIIGKRRNTNFTTYRAFAYCSSILHDRTSLLLFTVQLSILDVVFLSLILWASSFMVLVLHRHKEKMRHIHRTNVSSRSSPESKATKTILVLVSTFVGLYSLSSIFRICVGLTDYPSLFLVNTGWITAGCFPAVSPFLLLSYDSNVSRHCLVWIRNRKP</sequence>
<evidence type="ECO:0000313" key="16">
    <source>
        <dbReference type="Proteomes" id="UP000005225"/>
    </source>
</evidence>
<dbReference type="PROSITE" id="PS50262">
    <property type="entry name" value="G_PROTEIN_RECEP_F1_2"/>
    <property type="match status" value="1"/>
</dbReference>
<dbReference type="eggNOG" id="ENOG502RD1P">
    <property type="taxonomic scope" value="Eukaryota"/>
</dbReference>
<evidence type="ECO:0000256" key="9">
    <source>
        <dbReference type="ARBA" id="ARBA00023136"/>
    </source>
</evidence>
<feature type="transmembrane region" description="Helical" evidence="13">
    <location>
        <begin position="57"/>
        <end position="75"/>
    </location>
</feature>
<evidence type="ECO:0000256" key="13">
    <source>
        <dbReference type="RuleBase" id="RU364061"/>
    </source>
</evidence>
<keyword evidence="9 13" id="KW-0472">Membrane</keyword>
<evidence type="ECO:0000256" key="12">
    <source>
        <dbReference type="ARBA" id="ARBA00023224"/>
    </source>
</evidence>
<dbReference type="Pfam" id="PF03402">
    <property type="entry name" value="V1R"/>
    <property type="match status" value="1"/>
</dbReference>
<keyword evidence="7 13" id="KW-1133">Transmembrane helix</keyword>
<dbReference type="GO" id="GO:0016503">
    <property type="term" value="F:pheromone receptor activity"/>
    <property type="evidence" value="ECO:0007669"/>
    <property type="project" value="InterPro"/>
</dbReference>
<dbReference type="InterPro" id="IPR017452">
    <property type="entry name" value="GPCR_Rhodpsn_7TM"/>
</dbReference>
<evidence type="ECO:0000256" key="10">
    <source>
        <dbReference type="ARBA" id="ARBA00023170"/>
    </source>
</evidence>
<keyword evidence="5 13" id="KW-0589">Pheromone response</keyword>
<dbReference type="EMBL" id="AAQR03173308">
    <property type="status" value="NOT_ANNOTATED_CDS"/>
    <property type="molecule type" value="Genomic_DNA"/>
</dbReference>
<dbReference type="OMA" id="CFANIRN"/>
<dbReference type="InterPro" id="IPR004072">
    <property type="entry name" value="Vmron_rcpt_1"/>
</dbReference>
<feature type="transmembrane region" description="Helical" evidence="13">
    <location>
        <begin position="95"/>
        <end position="119"/>
    </location>
</feature>
<keyword evidence="11" id="KW-0325">Glycoprotein</keyword>
<evidence type="ECO:0000259" key="14">
    <source>
        <dbReference type="PROSITE" id="PS50262"/>
    </source>
</evidence>
<feature type="transmembrane region" description="Helical" evidence="13">
    <location>
        <begin position="277"/>
        <end position="298"/>
    </location>
</feature>
<comment type="similarity">
    <text evidence="3 13">Belongs to the G-protein coupled receptor 1 family.</text>
</comment>
<feature type="transmembrane region" description="Helical" evidence="13">
    <location>
        <begin position="246"/>
        <end position="271"/>
    </location>
</feature>
<keyword evidence="10 13" id="KW-0675">Receptor</keyword>
<dbReference type="InParanoid" id="H0XTZ5"/>
<feature type="domain" description="G-protein coupled receptors family 1 profile" evidence="14">
    <location>
        <begin position="34"/>
        <end position="297"/>
    </location>
</feature>
<proteinExistence type="inferred from homology"/>
<dbReference type="FunFam" id="1.20.1070.10:FF:000033">
    <property type="entry name" value="Vomeronasal type-1 receptor"/>
    <property type="match status" value="1"/>
</dbReference>
<dbReference type="HOGENOM" id="CLU_058641_1_0_1"/>
<keyword evidence="6 13" id="KW-0812">Transmembrane</keyword>
<evidence type="ECO:0000256" key="5">
    <source>
        <dbReference type="ARBA" id="ARBA00022507"/>
    </source>
</evidence>
<keyword evidence="8 13" id="KW-0297">G-protein coupled receptor</keyword>
<dbReference type="GO" id="GO:0019236">
    <property type="term" value="P:response to pheromone"/>
    <property type="evidence" value="ECO:0007669"/>
    <property type="project" value="UniProtKB-KW"/>
</dbReference>
<dbReference type="GO" id="GO:0005886">
    <property type="term" value="C:plasma membrane"/>
    <property type="evidence" value="ECO:0007669"/>
    <property type="project" value="UniProtKB-SubCell"/>
</dbReference>
<evidence type="ECO:0000256" key="4">
    <source>
        <dbReference type="ARBA" id="ARBA00022475"/>
    </source>
</evidence>
<dbReference type="GeneTree" id="ENSGT00960000186612"/>
<dbReference type="PANTHER" id="PTHR24062">
    <property type="entry name" value="VOMERONASAL TYPE-1 RECEPTOR"/>
    <property type="match status" value="1"/>
</dbReference>
<dbReference type="SUPFAM" id="SSF81321">
    <property type="entry name" value="Family A G protein-coupled receptor-like"/>
    <property type="match status" value="1"/>
</dbReference>
<evidence type="ECO:0000256" key="1">
    <source>
        <dbReference type="ARBA" id="ARBA00003878"/>
    </source>
</evidence>
<evidence type="ECO:0000256" key="6">
    <source>
        <dbReference type="ARBA" id="ARBA00022692"/>
    </source>
</evidence>
<reference evidence="16" key="1">
    <citation type="submission" date="2011-03" db="EMBL/GenBank/DDBJ databases">
        <title>Version 3 of the genome sequence of Otolemur garnettii (Bushbaby).</title>
        <authorList>
            <consortium name="The Broad Institute Genome Sequencing Platform"/>
            <person name="Di Palma F."/>
            <person name="Johnson J."/>
            <person name="Lander E.S."/>
            <person name="Lindblad-Toh K."/>
            <person name="Jaffe D.B."/>
            <person name="Gnerre S."/>
            <person name="MacCallum I."/>
            <person name="Przybylski D."/>
            <person name="Ribeiro F.J."/>
            <person name="Burton J.N."/>
            <person name="Walker B.J."/>
            <person name="Sharpe T."/>
            <person name="Hall G."/>
        </authorList>
    </citation>
    <scope>NUCLEOTIDE SEQUENCE [LARGE SCALE GENOMIC DNA]</scope>
</reference>
<evidence type="ECO:0000256" key="8">
    <source>
        <dbReference type="ARBA" id="ARBA00023040"/>
    </source>
</evidence>
<reference evidence="15" key="2">
    <citation type="submission" date="2025-08" db="UniProtKB">
        <authorList>
            <consortium name="Ensembl"/>
        </authorList>
    </citation>
    <scope>IDENTIFICATION</scope>
</reference>
<feature type="transmembrane region" description="Helical" evidence="13">
    <location>
        <begin position="140"/>
        <end position="162"/>
    </location>
</feature>
<dbReference type="Gene3D" id="1.20.1070.10">
    <property type="entry name" value="Rhodopsin 7-helix transmembrane proteins"/>
    <property type="match status" value="1"/>
</dbReference>
<organism evidence="15 16">
    <name type="scientific">Otolemur garnettii</name>
    <name type="common">Small-eared galago</name>
    <name type="synonym">Garnett's greater bushbaby</name>
    <dbReference type="NCBI Taxonomy" id="30611"/>
    <lineage>
        <taxon>Eukaryota</taxon>
        <taxon>Metazoa</taxon>
        <taxon>Chordata</taxon>
        <taxon>Craniata</taxon>
        <taxon>Vertebrata</taxon>
        <taxon>Euteleostomi</taxon>
        <taxon>Mammalia</taxon>
        <taxon>Eutheria</taxon>
        <taxon>Euarchontoglires</taxon>
        <taxon>Primates</taxon>
        <taxon>Strepsirrhini</taxon>
        <taxon>Lorisiformes</taxon>
        <taxon>Galagidae</taxon>
        <taxon>Otolemur</taxon>
    </lineage>
</organism>
<feature type="transmembrane region" description="Helical" evidence="13">
    <location>
        <begin position="20"/>
        <end position="45"/>
    </location>
</feature>
<comment type="subcellular location">
    <subcellularLocation>
        <location evidence="2 13">Cell membrane</location>
        <topology evidence="2 13">Multi-pass membrane protein</topology>
    </subcellularLocation>
</comment>
<evidence type="ECO:0000256" key="3">
    <source>
        <dbReference type="ARBA" id="ARBA00010663"/>
    </source>
</evidence>
<dbReference type="Ensembl" id="ENSOGAT00000028860.1">
    <property type="protein sequence ID" value="ENSOGAP00000019587.1"/>
    <property type="gene ID" value="ENSOGAG00000024405.1"/>
</dbReference>
<dbReference type="GO" id="GO:0007606">
    <property type="term" value="P:sensory perception of chemical stimulus"/>
    <property type="evidence" value="ECO:0007669"/>
    <property type="project" value="UniProtKB-ARBA"/>
</dbReference>